<dbReference type="InterPro" id="IPR052635">
    <property type="entry name" value="Sec_Metab_Biosynth_Reg"/>
</dbReference>
<dbReference type="Proteomes" id="UP000225277">
    <property type="component" value="Unassembled WGS sequence"/>
</dbReference>
<dbReference type="PANTHER" id="PTHR39607:SF1">
    <property type="entry name" value="B-ZIP TRANSCRIPTION FACTOR (EUROFUNG)"/>
    <property type="match status" value="1"/>
</dbReference>
<evidence type="ECO:0000259" key="2">
    <source>
        <dbReference type="PROSITE" id="PS00036"/>
    </source>
</evidence>
<feature type="compositionally biased region" description="Basic and acidic residues" evidence="1">
    <location>
        <begin position="44"/>
        <end position="56"/>
    </location>
</feature>
<dbReference type="RefSeq" id="XP_023624125.1">
    <property type="nucleotide sequence ID" value="XM_023768357.1"/>
</dbReference>
<dbReference type="InterPro" id="IPR004827">
    <property type="entry name" value="bZIP"/>
</dbReference>
<dbReference type="GO" id="GO:0003700">
    <property type="term" value="F:DNA-binding transcription factor activity"/>
    <property type="evidence" value="ECO:0007669"/>
    <property type="project" value="InterPro"/>
</dbReference>
<evidence type="ECO:0000256" key="1">
    <source>
        <dbReference type="SAM" id="MobiDB-lite"/>
    </source>
</evidence>
<feature type="region of interest" description="Disordered" evidence="1">
    <location>
        <begin position="241"/>
        <end position="274"/>
    </location>
</feature>
<proteinExistence type="predicted"/>
<dbReference type="SUPFAM" id="SSF57959">
    <property type="entry name" value="Leucine zipper domain"/>
    <property type="match status" value="1"/>
</dbReference>
<keyword evidence="4" id="KW-1185">Reference proteome</keyword>
<feature type="compositionally biased region" description="Low complexity" evidence="1">
    <location>
        <begin position="260"/>
        <end position="274"/>
    </location>
</feature>
<dbReference type="PROSITE" id="PS00036">
    <property type="entry name" value="BZIP_BASIC"/>
    <property type="match status" value="1"/>
</dbReference>
<feature type="compositionally biased region" description="Basic and acidic residues" evidence="1">
    <location>
        <begin position="89"/>
        <end position="102"/>
    </location>
</feature>
<dbReference type="PANTHER" id="PTHR39607">
    <property type="entry name" value="XANTHOCILLIN BIOSYNTHESIS CLUSTER TRANSCRIPTION FACTOR XANC-RELATED"/>
    <property type="match status" value="1"/>
</dbReference>
<protein>
    <recommendedName>
        <fullName evidence="2">BZIP domain-containing protein</fullName>
    </recommendedName>
</protein>
<evidence type="ECO:0000313" key="3">
    <source>
        <dbReference type="EMBL" id="CZT17232.1"/>
    </source>
</evidence>
<dbReference type="AlphaFoldDB" id="A0A2D3UN35"/>
<dbReference type="GeneID" id="35598273"/>
<reference evidence="3 4" key="1">
    <citation type="submission" date="2016-03" db="EMBL/GenBank/DDBJ databases">
        <authorList>
            <person name="Ploux O."/>
        </authorList>
    </citation>
    <scope>NUCLEOTIDE SEQUENCE [LARGE SCALE GENOMIC DNA]</scope>
    <source>
        <strain evidence="3 4">URUG2</strain>
    </source>
</reference>
<accession>A0A2D3UN35</accession>
<dbReference type="CDD" id="cd14688">
    <property type="entry name" value="bZIP_YAP"/>
    <property type="match status" value="1"/>
</dbReference>
<gene>
    <name evidence="3" type="ORF">RCC_03065</name>
</gene>
<dbReference type="EMBL" id="FJUY01000003">
    <property type="protein sequence ID" value="CZT17232.1"/>
    <property type="molecule type" value="Genomic_DNA"/>
</dbReference>
<name>A0A2D3UN35_9PEZI</name>
<evidence type="ECO:0000313" key="4">
    <source>
        <dbReference type="Proteomes" id="UP000225277"/>
    </source>
</evidence>
<sequence length="274" mass="31208">MNDRPSMQSSYSYAEYPASAPQKHYPTAHSTSSAFSASANPNEDWTKISDLAERRRIQNRIAQRNYRKKLKKRLEDLERRAGSSSASPEQRHEELPQTHMKESIQTSRESAHHRRRSNSSQARRQHTPEVLAQRYVLPSDDRGMFSQQFTRQISTSPPPFSYAPLQSTETVGYPNYQPYCGLPSASMELPLYSQYLPPPQHTYGAQSMTSPPIKQEIYGDDEYNNPFGMSYASMANENSFPAYTPPLSDASEFSPPDYPRTPLSLPRTPPSYRS</sequence>
<organism evidence="3 4">
    <name type="scientific">Ramularia collo-cygni</name>
    <dbReference type="NCBI Taxonomy" id="112498"/>
    <lineage>
        <taxon>Eukaryota</taxon>
        <taxon>Fungi</taxon>
        <taxon>Dikarya</taxon>
        <taxon>Ascomycota</taxon>
        <taxon>Pezizomycotina</taxon>
        <taxon>Dothideomycetes</taxon>
        <taxon>Dothideomycetidae</taxon>
        <taxon>Mycosphaerellales</taxon>
        <taxon>Mycosphaerellaceae</taxon>
        <taxon>Ramularia</taxon>
    </lineage>
</organism>
<feature type="compositionally biased region" description="Low complexity" evidence="1">
    <location>
        <begin position="9"/>
        <end position="39"/>
    </location>
</feature>
<dbReference type="InterPro" id="IPR046347">
    <property type="entry name" value="bZIP_sf"/>
</dbReference>
<dbReference type="STRING" id="112498.A0A2D3UN35"/>
<dbReference type="OrthoDB" id="194358at2759"/>
<feature type="domain" description="BZIP" evidence="2">
    <location>
        <begin position="54"/>
        <end position="69"/>
    </location>
</feature>
<feature type="region of interest" description="Disordered" evidence="1">
    <location>
        <begin position="1"/>
        <end position="131"/>
    </location>
</feature>